<keyword evidence="1" id="KW-0378">Hydrolase</keyword>
<comment type="caution">
    <text evidence="3">The sequence shown here is derived from an EMBL/GenBank/DDBJ whole genome shotgun (WGS) entry which is preliminary data.</text>
</comment>
<proteinExistence type="predicted"/>
<evidence type="ECO:0000259" key="2">
    <source>
        <dbReference type="Pfam" id="PF03061"/>
    </source>
</evidence>
<dbReference type="CDD" id="cd03443">
    <property type="entry name" value="PaaI_thioesterase"/>
    <property type="match status" value="1"/>
</dbReference>
<evidence type="ECO:0000313" key="4">
    <source>
        <dbReference type="Proteomes" id="UP000266005"/>
    </source>
</evidence>
<name>A0A399SGG9_9BACT</name>
<dbReference type="Gene3D" id="3.10.129.10">
    <property type="entry name" value="Hotdog Thioesterase"/>
    <property type="match status" value="1"/>
</dbReference>
<dbReference type="GO" id="GO:0016289">
    <property type="term" value="F:acyl-CoA hydrolase activity"/>
    <property type="evidence" value="ECO:0007669"/>
    <property type="project" value="UniProtKB-ARBA"/>
</dbReference>
<reference evidence="4" key="1">
    <citation type="submission" date="2018-08" db="EMBL/GenBank/DDBJ databases">
        <title>Mucilaginibacter sp. MYSH2.</title>
        <authorList>
            <person name="Seo T."/>
        </authorList>
    </citation>
    <scope>NUCLEOTIDE SEQUENCE [LARGE SCALE GENOMIC DNA]</scope>
    <source>
        <strain evidence="4">KIRAN</strain>
    </source>
</reference>
<dbReference type="InterPro" id="IPR029069">
    <property type="entry name" value="HotDog_dom_sf"/>
</dbReference>
<gene>
    <name evidence="3" type="ORF">D1627_02170</name>
</gene>
<protein>
    <submittedName>
        <fullName evidence="3">PaaI family thioesterase</fullName>
    </submittedName>
</protein>
<dbReference type="Proteomes" id="UP000266005">
    <property type="component" value="Unassembled WGS sequence"/>
</dbReference>
<dbReference type="NCBIfam" id="TIGR00369">
    <property type="entry name" value="unchar_dom_1"/>
    <property type="match status" value="1"/>
</dbReference>
<accession>A0A399SGG9</accession>
<keyword evidence="4" id="KW-1185">Reference proteome</keyword>
<dbReference type="Pfam" id="PF03061">
    <property type="entry name" value="4HBT"/>
    <property type="match status" value="1"/>
</dbReference>
<evidence type="ECO:0000313" key="3">
    <source>
        <dbReference type="EMBL" id="RIJ42680.1"/>
    </source>
</evidence>
<dbReference type="OrthoDB" id="344730at2"/>
<dbReference type="InterPro" id="IPR006683">
    <property type="entry name" value="Thioestr_dom"/>
</dbReference>
<dbReference type="SUPFAM" id="SSF54637">
    <property type="entry name" value="Thioesterase/thiol ester dehydrase-isomerase"/>
    <property type="match status" value="1"/>
</dbReference>
<dbReference type="EMBL" id="QWGE01000001">
    <property type="protein sequence ID" value="RIJ42680.1"/>
    <property type="molecule type" value="Genomic_DNA"/>
</dbReference>
<organism evidence="3 4">
    <name type="scientific">Pontibacter oryzae</name>
    <dbReference type="NCBI Taxonomy" id="2304593"/>
    <lineage>
        <taxon>Bacteria</taxon>
        <taxon>Pseudomonadati</taxon>
        <taxon>Bacteroidota</taxon>
        <taxon>Cytophagia</taxon>
        <taxon>Cytophagales</taxon>
        <taxon>Hymenobacteraceae</taxon>
        <taxon>Pontibacter</taxon>
    </lineage>
</organism>
<dbReference type="AlphaFoldDB" id="A0A399SGG9"/>
<sequence>MQHKDHFKRLEHLYHQAKIQELFNGSSICVSHSRAEITLPVQAKYFHGADAMHGAVYFKLLDDAAYFAAASVVHDVFIVTSSFQLNLLRPVSNGSVRAVGILRSHSKNLYVAEATLYNERGKEVAFGTGQFMRTTKPLAQLDGYVQV</sequence>
<feature type="domain" description="Thioesterase" evidence="2">
    <location>
        <begin position="52"/>
        <end position="125"/>
    </location>
</feature>
<evidence type="ECO:0000256" key="1">
    <source>
        <dbReference type="ARBA" id="ARBA00022801"/>
    </source>
</evidence>
<dbReference type="RefSeq" id="WP_119430562.1">
    <property type="nucleotide sequence ID" value="NZ_QWGE01000001.1"/>
</dbReference>
<dbReference type="InterPro" id="IPR003736">
    <property type="entry name" value="PAAI_dom"/>
</dbReference>